<organism evidence="6 7">
    <name type="scientific">Frankliniella occidentalis</name>
    <name type="common">Western flower thrips</name>
    <name type="synonym">Euthrips occidentalis</name>
    <dbReference type="NCBI Taxonomy" id="133901"/>
    <lineage>
        <taxon>Eukaryota</taxon>
        <taxon>Metazoa</taxon>
        <taxon>Ecdysozoa</taxon>
        <taxon>Arthropoda</taxon>
        <taxon>Hexapoda</taxon>
        <taxon>Insecta</taxon>
        <taxon>Pterygota</taxon>
        <taxon>Neoptera</taxon>
        <taxon>Paraneoptera</taxon>
        <taxon>Thysanoptera</taxon>
        <taxon>Terebrantia</taxon>
        <taxon>Thripoidea</taxon>
        <taxon>Thripidae</taxon>
        <taxon>Frankliniella</taxon>
    </lineage>
</organism>
<gene>
    <name evidence="7" type="primary">LOC113208013</name>
</gene>
<dbReference type="Proteomes" id="UP000504606">
    <property type="component" value="Unplaced"/>
</dbReference>
<keyword evidence="6" id="KW-1185">Reference proteome</keyword>
<dbReference type="InterPro" id="IPR013083">
    <property type="entry name" value="Znf_RING/FYVE/PHD"/>
</dbReference>
<dbReference type="Gene3D" id="3.30.40.10">
    <property type="entry name" value="Zinc/RING finger domain, C3HC4 (zinc finger)"/>
    <property type="match status" value="1"/>
</dbReference>
<dbReference type="GO" id="GO:0061630">
    <property type="term" value="F:ubiquitin protein ligase activity"/>
    <property type="evidence" value="ECO:0007669"/>
    <property type="project" value="TreeGrafter"/>
</dbReference>
<reference evidence="7" key="1">
    <citation type="submission" date="2025-08" db="UniProtKB">
        <authorList>
            <consortium name="RefSeq"/>
        </authorList>
    </citation>
    <scope>IDENTIFICATION</scope>
    <source>
        <tissue evidence="7">Whole organism</tissue>
    </source>
</reference>
<keyword evidence="1" id="KW-0479">Metal-binding</keyword>
<dbReference type="InterPro" id="IPR051435">
    <property type="entry name" value="RING_finger_E3_ubiq-ligases"/>
</dbReference>
<feature type="domain" description="RING-type" evidence="5">
    <location>
        <begin position="5"/>
        <end position="46"/>
    </location>
</feature>
<dbReference type="SUPFAM" id="SSF57850">
    <property type="entry name" value="RING/U-box"/>
    <property type="match status" value="1"/>
</dbReference>
<evidence type="ECO:0000256" key="1">
    <source>
        <dbReference type="ARBA" id="ARBA00022723"/>
    </source>
</evidence>
<protein>
    <submittedName>
        <fullName evidence="7">Uncharacterized protein LOC113208013</fullName>
    </submittedName>
</protein>
<dbReference type="AlphaFoldDB" id="A0A6J1SQ22"/>
<evidence type="ECO:0000313" key="7">
    <source>
        <dbReference type="RefSeq" id="XP_026280626.1"/>
    </source>
</evidence>
<evidence type="ECO:0000256" key="2">
    <source>
        <dbReference type="ARBA" id="ARBA00022771"/>
    </source>
</evidence>
<evidence type="ECO:0000256" key="4">
    <source>
        <dbReference type="PROSITE-ProRule" id="PRU00175"/>
    </source>
</evidence>
<dbReference type="SMART" id="SM00184">
    <property type="entry name" value="RING"/>
    <property type="match status" value="1"/>
</dbReference>
<dbReference type="GO" id="GO:0008270">
    <property type="term" value="F:zinc ion binding"/>
    <property type="evidence" value="ECO:0007669"/>
    <property type="project" value="UniProtKB-KW"/>
</dbReference>
<sequence length="487" mass="54191">MELQCDICFMQFDLHLHRPKNLPCGHTICNECVQNPALGRKCPLCRNDLNGDPADLPDSIALIRLIENAGAPPLKKPRTEGAEVQRLRRGVEAGRKVVELLQLVVPKAVEALNRQLDSSVAQLRQVEEALELQVQRGRGAAGVEGGDPVAEQLQLAGKLEDNLRLLTANECSVVAVEADGATWRACSQLGGFSDMLRPLLLQLRADDQLEKVDVAPFPATPGVYVGPPTTTVLQTTKDDFKNGHLNFTDLFRDSLRWRNVRCLISSYAGGLEELLRIVAPHLEELQIGGVFGTPVEHRHRAQPSAMVEVMEMASLKRLRVRCDREVNGVFPDLPLQLEELAIQHPRENQLRCLERMSRLHSLAVHDYLGPNMNFAPSQHGALRWLGVCLNQPHKATMMSLIHAYASSVEEIQVVCSVNEKVKKGFYYPGLGEDLAGLHALRRLVLERPRDDPCTNQVAGCLLQCRTFKSFLPSHVQVICYTCYMPVL</sequence>
<evidence type="ECO:0000256" key="3">
    <source>
        <dbReference type="ARBA" id="ARBA00022833"/>
    </source>
</evidence>
<dbReference type="InterPro" id="IPR027370">
    <property type="entry name" value="Znf-RING_euk"/>
</dbReference>
<accession>A0A6J1SQ22</accession>
<dbReference type="PANTHER" id="PTHR22791">
    <property type="entry name" value="RING-TYPE DOMAIN-CONTAINING PROTEIN"/>
    <property type="match status" value="1"/>
</dbReference>
<dbReference type="Pfam" id="PF13445">
    <property type="entry name" value="zf-RING_UBOX"/>
    <property type="match status" value="1"/>
</dbReference>
<proteinExistence type="predicted"/>
<keyword evidence="3" id="KW-0862">Zinc</keyword>
<dbReference type="InterPro" id="IPR001841">
    <property type="entry name" value="Znf_RING"/>
</dbReference>
<dbReference type="PANTHER" id="PTHR22791:SF6">
    <property type="entry name" value="RING-TYPE DOMAIN-CONTAINING PROTEIN"/>
    <property type="match status" value="1"/>
</dbReference>
<keyword evidence="2 4" id="KW-0863">Zinc-finger</keyword>
<evidence type="ECO:0000313" key="6">
    <source>
        <dbReference type="Proteomes" id="UP000504606"/>
    </source>
</evidence>
<dbReference type="GeneID" id="113208013"/>
<dbReference type="RefSeq" id="XP_026280626.1">
    <property type="nucleotide sequence ID" value="XM_026424841.2"/>
</dbReference>
<dbReference type="InterPro" id="IPR017907">
    <property type="entry name" value="Znf_RING_CS"/>
</dbReference>
<evidence type="ECO:0000259" key="5">
    <source>
        <dbReference type="PROSITE" id="PS50089"/>
    </source>
</evidence>
<dbReference type="PROSITE" id="PS00518">
    <property type="entry name" value="ZF_RING_1"/>
    <property type="match status" value="1"/>
</dbReference>
<dbReference type="OrthoDB" id="784962at2759"/>
<name>A0A6J1SQ22_FRAOC</name>
<dbReference type="GO" id="GO:0016567">
    <property type="term" value="P:protein ubiquitination"/>
    <property type="evidence" value="ECO:0007669"/>
    <property type="project" value="TreeGrafter"/>
</dbReference>
<dbReference type="PROSITE" id="PS50089">
    <property type="entry name" value="ZF_RING_2"/>
    <property type="match status" value="1"/>
</dbReference>
<dbReference type="KEGG" id="foc:113208013"/>